<evidence type="ECO:0000259" key="18">
    <source>
        <dbReference type="Pfam" id="PF01746"/>
    </source>
</evidence>
<accession>A0A285HJJ7</accession>
<evidence type="ECO:0000256" key="13">
    <source>
        <dbReference type="ARBA" id="ARBA00033392"/>
    </source>
</evidence>
<dbReference type="PANTHER" id="PTHR46417">
    <property type="entry name" value="TRNA (GUANINE-N(1)-)-METHYLTRANSFERASE"/>
    <property type="match status" value="1"/>
</dbReference>
<dbReference type="HAMAP" id="MF_00605">
    <property type="entry name" value="TrmD"/>
    <property type="match status" value="1"/>
</dbReference>
<evidence type="ECO:0000313" key="20">
    <source>
        <dbReference type="Proteomes" id="UP000219573"/>
    </source>
</evidence>
<evidence type="ECO:0000313" key="19">
    <source>
        <dbReference type="EMBL" id="SNY35902.1"/>
    </source>
</evidence>
<dbReference type="CDD" id="cd18080">
    <property type="entry name" value="TrmD-like"/>
    <property type="match status" value="1"/>
</dbReference>
<evidence type="ECO:0000256" key="16">
    <source>
        <dbReference type="PIRSR" id="PIRSR000386-1"/>
    </source>
</evidence>
<proteinExistence type="inferred from homology"/>
<evidence type="ECO:0000256" key="4">
    <source>
        <dbReference type="ARBA" id="ARBA00011738"/>
    </source>
</evidence>
<comment type="subcellular location">
    <subcellularLocation>
        <location evidence="2 15 17">Cytoplasm</location>
    </subcellularLocation>
</comment>
<dbReference type="FunFam" id="1.10.1270.20:FF:000001">
    <property type="entry name" value="tRNA (guanine-N(1)-)-methyltransferase"/>
    <property type="match status" value="1"/>
</dbReference>
<dbReference type="GO" id="GO:0002939">
    <property type="term" value="P:tRNA N1-guanine methylation"/>
    <property type="evidence" value="ECO:0007669"/>
    <property type="project" value="TreeGrafter"/>
</dbReference>
<dbReference type="GO" id="GO:0005829">
    <property type="term" value="C:cytosol"/>
    <property type="evidence" value="ECO:0007669"/>
    <property type="project" value="TreeGrafter"/>
</dbReference>
<dbReference type="InterPro" id="IPR016009">
    <property type="entry name" value="tRNA_MeTrfase_TRMD/TRM10"/>
</dbReference>
<evidence type="ECO:0000256" key="8">
    <source>
        <dbReference type="ARBA" id="ARBA00022603"/>
    </source>
</evidence>
<comment type="similarity">
    <text evidence="3 15 17">Belongs to the RNA methyltransferase TrmD family.</text>
</comment>
<evidence type="ECO:0000256" key="3">
    <source>
        <dbReference type="ARBA" id="ARBA00007630"/>
    </source>
</evidence>
<dbReference type="STRING" id="1413210.U472_06100"/>
<evidence type="ECO:0000256" key="5">
    <source>
        <dbReference type="ARBA" id="ARBA00012807"/>
    </source>
</evidence>
<dbReference type="InterPro" id="IPR023148">
    <property type="entry name" value="tRNA_m1G_MeTrfase_C_sf"/>
</dbReference>
<comment type="catalytic activity">
    <reaction evidence="14 15 17">
        <text>guanosine(37) in tRNA + S-adenosyl-L-methionine = N(1)-methylguanosine(37) in tRNA + S-adenosyl-L-homocysteine + H(+)</text>
        <dbReference type="Rhea" id="RHEA:36899"/>
        <dbReference type="Rhea" id="RHEA-COMP:10145"/>
        <dbReference type="Rhea" id="RHEA-COMP:10147"/>
        <dbReference type="ChEBI" id="CHEBI:15378"/>
        <dbReference type="ChEBI" id="CHEBI:57856"/>
        <dbReference type="ChEBI" id="CHEBI:59789"/>
        <dbReference type="ChEBI" id="CHEBI:73542"/>
        <dbReference type="ChEBI" id="CHEBI:74269"/>
        <dbReference type="EC" id="2.1.1.228"/>
    </reaction>
</comment>
<evidence type="ECO:0000256" key="9">
    <source>
        <dbReference type="ARBA" id="ARBA00022679"/>
    </source>
</evidence>
<gene>
    <name evidence="15" type="primary">trmD</name>
    <name evidence="19" type="ORF">SAMN06265827_12022</name>
</gene>
<name>A0A285HJJ7_9FIRM</name>
<comment type="subunit">
    <text evidence="4 15 17">Homodimer.</text>
</comment>
<keyword evidence="20" id="KW-1185">Reference proteome</keyword>
<feature type="binding site" evidence="15 16">
    <location>
        <position position="111"/>
    </location>
    <ligand>
        <name>S-adenosyl-L-methionine</name>
        <dbReference type="ChEBI" id="CHEBI:59789"/>
    </ligand>
</feature>
<dbReference type="EC" id="2.1.1.228" evidence="5 15"/>
<dbReference type="Proteomes" id="UP000219573">
    <property type="component" value="Unassembled WGS sequence"/>
</dbReference>
<dbReference type="GO" id="GO:0052906">
    <property type="term" value="F:tRNA (guanine(37)-N1)-methyltransferase activity"/>
    <property type="evidence" value="ECO:0007669"/>
    <property type="project" value="UniProtKB-UniRule"/>
</dbReference>
<evidence type="ECO:0000256" key="10">
    <source>
        <dbReference type="ARBA" id="ARBA00022691"/>
    </source>
</evidence>
<dbReference type="SUPFAM" id="SSF75217">
    <property type="entry name" value="alpha/beta knot"/>
    <property type="match status" value="1"/>
</dbReference>
<dbReference type="EMBL" id="OBDZ01000020">
    <property type="protein sequence ID" value="SNY35902.1"/>
    <property type="molecule type" value="Genomic_DNA"/>
</dbReference>
<evidence type="ECO:0000256" key="12">
    <source>
        <dbReference type="ARBA" id="ARBA00029736"/>
    </source>
</evidence>
<evidence type="ECO:0000256" key="15">
    <source>
        <dbReference type="HAMAP-Rule" id="MF_00605"/>
    </source>
</evidence>
<dbReference type="InterPro" id="IPR002649">
    <property type="entry name" value="tRNA_m1G_MeTrfase_TrmD"/>
</dbReference>
<keyword evidence="11 15" id="KW-0819">tRNA processing</keyword>
<dbReference type="PIRSF" id="PIRSF000386">
    <property type="entry name" value="tRNA_mtase"/>
    <property type="match status" value="1"/>
</dbReference>
<dbReference type="FunFam" id="3.40.1280.10:FF:000001">
    <property type="entry name" value="tRNA (guanine-N(1)-)-methyltransferase"/>
    <property type="match status" value="1"/>
</dbReference>
<dbReference type="InterPro" id="IPR029028">
    <property type="entry name" value="Alpha/beta_knot_MTases"/>
</dbReference>
<comment type="function">
    <text evidence="1 15 17">Specifically methylates guanosine-37 in various tRNAs.</text>
</comment>
<evidence type="ECO:0000256" key="2">
    <source>
        <dbReference type="ARBA" id="ARBA00004496"/>
    </source>
</evidence>
<protein>
    <recommendedName>
        <fullName evidence="6 15">tRNA (guanine-N(1)-)-methyltransferase</fullName>
        <ecNumber evidence="5 15">2.1.1.228</ecNumber>
    </recommendedName>
    <alternativeName>
        <fullName evidence="12 15">M1G-methyltransferase</fullName>
    </alternativeName>
    <alternativeName>
        <fullName evidence="13 15">tRNA [GM37] methyltransferase</fullName>
    </alternativeName>
</protein>
<sequence length="246" mass="27916">MKFEILTLFPEMFEGVLGSSILNKAQERELIEVETINIRAYATDKHKQADDYPYGGGAGMVMKPEPIFRAVDSLEIDEDVPVIFLTPQGKTFNQKMAKDFAKKERLVLLCGHYEGIDQRVRGELVSHEISIGDFVLTGGELPAMILVDAISRMVPGVLGSDESYIEDSFYHGILDYPQYTRPQEFRGLEVPDILLSGDHGKIARWRRKEALKKTLLRRSDLLEEVELSSEDKKLLAEIREELKKEG</sequence>
<dbReference type="Gene3D" id="1.10.1270.20">
    <property type="entry name" value="tRNA(m1g37)methyltransferase, domain 2"/>
    <property type="match status" value="1"/>
</dbReference>
<keyword evidence="7 15" id="KW-0963">Cytoplasm</keyword>
<keyword evidence="8 15" id="KW-0489">Methyltransferase</keyword>
<dbReference type="NCBIfam" id="TIGR00088">
    <property type="entry name" value="trmD"/>
    <property type="match status" value="1"/>
</dbReference>
<dbReference type="OrthoDB" id="9807416at2"/>
<evidence type="ECO:0000256" key="14">
    <source>
        <dbReference type="ARBA" id="ARBA00047783"/>
    </source>
</evidence>
<evidence type="ECO:0000256" key="7">
    <source>
        <dbReference type="ARBA" id="ARBA00022490"/>
    </source>
</evidence>
<dbReference type="InterPro" id="IPR029026">
    <property type="entry name" value="tRNA_m1G_MTases_N"/>
</dbReference>
<evidence type="ECO:0000256" key="1">
    <source>
        <dbReference type="ARBA" id="ARBA00002634"/>
    </source>
</evidence>
<organism evidence="19 20">
    <name type="scientific">Orenia metallireducens</name>
    <dbReference type="NCBI Taxonomy" id="1413210"/>
    <lineage>
        <taxon>Bacteria</taxon>
        <taxon>Bacillati</taxon>
        <taxon>Bacillota</taxon>
        <taxon>Clostridia</taxon>
        <taxon>Halanaerobiales</taxon>
        <taxon>Halobacteroidaceae</taxon>
        <taxon>Orenia</taxon>
    </lineage>
</organism>
<dbReference type="NCBIfam" id="NF000648">
    <property type="entry name" value="PRK00026.1"/>
    <property type="match status" value="1"/>
</dbReference>
<keyword evidence="9 15" id="KW-0808">Transferase</keyword>
<dbReference type="AlphaFoldDB" id="A0A285HJJ7"/>
<evidence type="ECO:0000256" key="6">
    <source>
        <dbReference type="ARBA" id="ARBA00014679"/>
    </source>
</evidence>
<dbReference type="Pfam" id="PF01746">
    <property type="entry name" value="tRNA_m1G_MT"/>
    <property type="match status" value="1"/>
</dbReference>
<dbReference type="PANTHER" id="PTHR46417:SF1">
    <property type="entry name" value="TRNA (GUANINE-N(1)-)-METHYLTRANSFERASE"/>
    <property type="match status" value="1"/>
</dbReference>
<feature type="binding site" evidence="15 16">
    <location>
        <begin position="131"/>
        <end position="136"/>
    </location>
    <ligand>
        <name>S-adenosyl-L-methionine</name>
        <dbReference type="ChEBI" id="CHEBI:59789"/>
    </ligand>
</feature>
<evidence type="ECO:0000256" key="17">
    <source>
        <dbReference type="RuleBase" id="RU003464"/>
    </source>
</evidence>
<evidence type="ECO:0000256" key="11">
    <source>
        <dbReference type="ARBA" id="ARBA00022694"/>
    </source>
</evidence>
<feature type="domain" description="tRNA methyltransferase TRMD/TRM10-type" evidence="18">
    <location>
        <begin position="1"/>
        <end position="223"/>
    </location>
</feature>
<reference evidence="20" key="1">
    <citation type="submission" date="2017-09" db="EMBL/GenBank/DDBJ databases">
        <authorList>
            <person name="Varghese N."/>
            <person name="Submissions S."/>
        </authorList>
    </citation>
    <scope>NUCLEOTIDE SEQUENCE [LARGE SCALE GENOMIC DNA]</scope>
    <source>
        <strain evidence="20">MSL47</strain>
    </source>
</reference>
<keyword evidence="10 15" id="KW-0949">S-adenosyl-L-methionine</keyword>
<dbReference type="Gene3D" id="3.40.1280.10">
    <property type="match status" value="1"/>
</dbReference>